<dbReference type="PANTHER" id="PTHR47074:SF11">
    <property type="entry name" value="REVERSE TRANSCRIPTASE-LIKE PROTEIN"/>
    <property type="match status" value="1"/>
</dbReference>
<sequence length="210" mass="23630">MASLEWSSVSLKAIRIIDVAIASDHASIILLLQGNWLEEDATIVNNFQRHFQQDHNRNNVECAYEEVIEACHRNLESRKDHVMTYPHWYPSGNGFIKVNSNACFDSASRLALVVVVARDSSGSIIGGDSASFLALSTSTVEAFALRFEVLFALRAENEKFVFELDNIGNISRLNSRAMNMWETSAFEQDILYLVLSFSCFNFSYVSSVLQ</sequence>
<dbReference type="InterPro" id="IPR002156">
    <property type="entry name" value="RNaseH_domain"/>
</dbReference>
<dbReference type="Pfam" id="PF13456">
    <property type="entry name" value="RVT_3"/>
    <property type="match status" value="1"/>
</dbReference>
<feature type="domain" description="RNase H type-1" evidence="1">
    <location>
        <begin position="99"/>
        <end position="205"/>
    </location>
</feature>
<dbReference type="InterPro" id="IPR052929">
    <property type="entry name" value="RNase_H-like_EbsB-rel"/>
</dbReference>
<organism evidence="2 3">
    <name type="scientific">Hibiscus sabdariffa</name>
    <name type="common">roselle</name>
    <dbReference type="NCBI Taxonomy" id="183260"/>
    <lineage>
        <taxon>Eukaryota</taxon>
        <taxon>Viridiplantae</taxon>
        <taxon>Streptophyta</taxon>
        <taxon>Embryophyta</taxon>
        <taxon>Tracheophyta</taxon>
        <taxon>Spermatophyta</taxon>
        <taxon>Magnoliopsida</taxon>
        <taxon>eudicotyledons</taxon>
        <taxon>Gunneridae</taxon>
        <taxon>Pentapetalae</taxon>
        <taxon>rosids</taxon>
        <taxon>malvids</taxon>
        <taxon>Malvales</taxon>
        <taxon>Malvaceae</taxon>
        <taxon>Malvoideae</taxon>
        <taxon>Hibiscus</taxon>
    </lineage>
</organism>
<dbReference type="Proteomes" id="UP001396334">
    <property type="component" value="Unassembled WGS sequence"/>
</dbReference>
<comment type="caution">
    <text evidence="2">The sequence shown here is derived from an EMBL/GenBank/DDBJ whole genome shotgun (WGS) entry which is preliminary data.</text>
</comment>
<reference evidence="2 3" key="1">
    <citation type="journal article" date="2024" name="G3 (Bethesda)">
        <title>Genome assembly of Hibiscus sabdariffa L. provides insights into metabolisms of medicinal natural products.</title>
        <authorList>
            <person name="Kim T."/>
        </authorList>
    </citation>
    <scope>NUCLEOTIDE SEQUENCE [LARGE SCALE GENOMIC DNA]</scope>
    <source>
        <strain evidence="2">TK-2024</strain>
        <tissue evidence="2">Old leaves</tissue>
    </source>
</reference>
<evidence type="ECO:0000313" key="3">
    <source>
        <dbReference type="Proteomes" id="UP001396334"/>
    </source>
</evidence>
<protein>
    <recommendedName>
        <fullName evidence="1">RNase H type-1 domain-containing protein</fullName>
    </recommendedName>
</protein>
<dbReference type="PANTHER" id="PTHR47074">
    <property type="entry name" value="BNAC02G40300D PROTEIN"/>
    <property type="match status" value="1"/>
</dbReference>
<proteinExistence type="predicted"/>
<dbReference type="EMBL" id="JBBPBN010000044">
    <property type="protein sequence ID" value="KAK8996558.1"/>
    <property type="molecule type" value="Genomic_DNA"/>
</dbReference>
<keyword evidence="3" id="KW-1185">Reference proteome</keyword>
<evidence type="ECO:0000313" key="2">
    <source>
        <dbReference type="EMBL" id="KAK8996558.1"/>
    </source>
</evidence>
<evidence type="ECO:0000259" key="1">
    <source>
        <dbReference type="Pfam" id="PF13456"/>
    </source>
</evidence>
<name>A0ABR2Q7B1_9ROSI</name>
<accession>A0ABR2Q7B1</accession>
<gene>
    <name evidence="2" type="ORF">V6N11_081829</name>
</gene>